<evidence type="ECO:0000313" key="2">
    <source>
        <dbReference type="EMBL" id="GFR74153.1"/>
    </source>
</evidence>
<evidence type="ECO:0000256" key="1">
    <source>
        <dbReference type="SAM" id="MobiDB-lite"/>
    </source>
</evidence>
<dbReference type="AlphaFoldDB" id="A0AAV4FL47"/>
<evidence type="ECO:0000313" key="3">
    <source>
        <dbReference type="Proteomes" id="UP000762676"/>
    </source>
</evidence>
<keyword evidence="3" id="KW-1185">Reference proteome</keyword>
<gene>
    <name evidence="2" type="ORF">ElyMa_003884100</name>
</gene>
<organism evidence="2 3">
    <name type="scientific">Elysia marginata</name>
    <dbReference type="NCBI Taxonomy" id="1093978"/>
    <lineage>
        <taxon>Eukaryota</taxon>
        <taxon>Metazoa</taxon>
        <taxon>Spiralia</taxon>
        <taxon>Lophotrochozoa</taxon>
        <taxon>Mollusca</taxon>
        <taxon>Gastropoda</taxon>
        <taxon>Heterobranchia</taxon>
        <taxon>Euthyneura</taxon>
        <taxon>Panpulmonata</taxon>
        <taxon>Sacoglossa</taxon>
        <taxon>Placobranchoidea</taxon>
        <taxon>Plakobranchidae</taxon>
        <taxon>Elysia</taxon>
    </lineage>
</organism>
<protein>
    <recommendedName>
        <fullName evidence="4">ShKT domain-containing protein</fullName>
    </recommendedName>
</protein>
<dbReference type="Proteomes" id="UP000762676">
    <property type="component" value="Unassembled WGS sequence"/>
</dbReference>
<evidence type="ECO:0008006" key="4">
    <source>
        <dbReference type="Google" id="ProtNLM"/>
    </source>
</evidence>
<dbReference type="EMBL" id="BMAT01007923">
    <property type="protein sequence ID" value="GFR74153.1"/>
    <property type="molecule type" value="Genomic_DNA"/>
</dbReference>
<proteinExistence type="predicted"/>
<sequence length="178" mass="19013">MHNDQNLVECFRCEGHDAHFPACLQNTHQCHADQDICHDRLAMSVCPMTCGLCGALESHVCEDTVLNNGCQDLKATEDVCASDMALFICPKTCNLCDQLLNSIIVSIIDGPTNDSVNPAGSMMPPAAATTSSGNTGSTDYPPFNCDELDTSDCGVMDSLCKTSFVGVVCPEHCKLCSK</sequence>
<feature type="region of interest" description="Disordered" evidence="1">
    <location>
        <begin position="116"/>
        <end position="135"/>
    </location>
</feature>
<comment type="caution">
    <text evidence="2">The sequence shown here is derived from an EMBL/GenBank/DDBJ whole genome shotgun (WGS) entry which is preliminary data.</text>
</comment>
<accession>A0AAV4FL47</accession>
<feature type="compositionally biased region" description="Low complexity" evidence="1">
    <location>
        <begin position="126"/>
        <end position="135"/>
    </location>
</feature>
<reference evidence="2 3" key="1">
    <citation type="journal article" date="2021" name="Elife">
        <title>Chloroplast acquisition without the gene transfer in kleptoplastic sea slugs, Plakobranchus ocellatus.</title>
        <authorList>
            <person name="Maeda T."/>
            <person name="Takahashi S."/>
            <person name="Yoshida T."/>
            <person name="Shimamura S."/>
            <person name="Takaki Y."/>
            <person name="Nagai Y."/>
            <person name="Toyoda A."/>
            <person name="Suzuki Y."/>
            <person name="Arimoto A."/>
            <person name="Ishii H."/>
            <person name="Satoh N."/>
            <person name="Nishiyama T."/>
            <person name="Hasebe M."/>
            <person name="Maruyama T."/>
            <person name="Minagawa J."/>
            <person name="Obokata J."/>
            <person name="Shigenobu S."/>
        </authorList>
    </citation>
    <scope>NUCLEOTIDE SEQUENCE [LARGE SCALE GENOMIC DNA]</scope>
</reference>
<name>A0AAV4FL47_9GAST</name>